<proteinExistence type="predicted"/>
<dbReference type="Pfam" id="PF13359">
    <property type="entry name" value="DDE_Tnp_4"/>
    <property type="match status" value="1"/>
</dbReference>
<evidence type="ECO:0000256" key="2">
    <source>
        <dbReference type="ARBA" id="ARBA00022723"/>
    </source>
</evidence>
<name>A0A225WP17_9STRA</name>
<organism evidence="4 5">
    <name type="scientific">Phytophthora megakarya</name>
    <dbReference type="NCBI Taxonomy" id="4795"/>
    <lineage>
        <taxon>Eukaryota</taxon>
        <taxon>Sar</taxon>
        <taxon>Stramenopiles</taxon>
        <taxon>Oomycota</taxon>
        <taxon>Peronosporomycetes</taxon>
        <taxon>Peronosporales</taxon>
        <taxon>Peronosporaceae</taxon>
        <taxon>Phytophthora</taxon>
    </lineage>
</organism>
<feature type="domain" description="DDE Tnp4" evidence="3">
    <location>
        <begin position="16"/>
        <end position="130"/>
    </location>
</feature>
<accession>A0A225WP17</accession>
<dbReference type="OrthoDB" id="122773at2759"/>
<dbReference type="AlphaFoldDB" id="A0A225WP17"/>
<comment type="caution">
    <text evidence="4">The sequence shown here is derived from an EMBL/GenBank/DDBJ whole genome shotgun (WGS) entry which is preliminary data.</text>
</comment>
<dbReference type="Proteomes" id="UP000198211">
    <property type="component" value="Unassembled WGS sequence"/>
</dbReference>
<keyword evidence="2" id="KW-0479">Metal-binding</keyword>
<dbReference type="InterPro" id="IPR027806">
    <property type="entry name" value="HARBI1_dom"/>
</dbReference>
<keyword evidence="5" id="KW-1185">Reference proteome</keyword>
<reference evidence="5" key="1">
    <citation type="submission" date="2017-03" db="EMBL/GenBank/DDBJ databases">
        <title>Phytopthora megakarya and P. palmivora, two closely related causual agents of cacao black pod achieved similar genome size and gene model numbers by different mechanisms.</title>
        <authorList>
            <person name="Ali S."/>
            <person name="Shao J."/>
            <person name="Larry D.J."/>
            <person name="Kronmiller B."/>
            <person name="Shen D."/>
            <person name="Strem M.D."/>
            <person name="Melnick R.L."/>
            <person name="Guiltinan M.J."/>
            <person name="Tyler B.M."/>
            <person name="Meinhardt L.W."/>
            <person name="Bailey B.A."/>
        </authorList>
    </citation>
    <scope>NUCLEOTIDE SEQUENCE [LARGE SCALE GENOMIC DNA]</scope>
    <source>
        <strain evidence="5">zdho120</strain>
    </source>
</reference>
<protein>
    <recommendedName>
        <fullName evidence="3">DDE Tnp4 domain-containing protein</fullName>
    </recommendedName>
</protein>
<evidence type="ECO:0000259" key="3">
    <source>
        <dbReference type="Pfam" id="PF13359"/>
    </source>
</evidence>
<sequence>MVMLDTESKDQLGFIDETIRPICHPSKSQQAVYNSHKCVHALKFQTVVTPDGIISHLFGLVDGRRQDLLMLNESKLKDILHNNLTFHNKLIFDDPAYGCSNVFCCPYKGCRINAPEKELNKAMSSVRVSVK</sequence>
<evidence type="ECO:0000313" key="5">
    <source>
        <dbReference type="Proteomes" id="UP000198211"/>
    </source>
</evidence>
<dbReference type="STRING" id="4795.A0A225WP17"/>
<evidence type="ECO:0000256" key="1">
    <source>
        <dbReference type="ARBA" id="ARBA00001968"/>
    </source>
</evidence>
<dbReference type="GO" id="GO:0046872">
    <property type="term" value="F:metal ion binding"/>
    <property type="evidence" value="ECO:0007669"/>
    <property type="project" value="UniProtKB-KW"/>
</dbReference>
<dbReference type="EMBL" id="NBNE01000447">
    <property type="protein sequence ID" value="OWZ19401.1"/>
    <property type="molecule type" value="Genomic_DNA"/>
</dbReference>
<comment type="cofactor">
    <cofactor evidence="1">
        <name>a divalent metal cation</name>
        <dbReference type="ChEBI" id="CHEBI:60240"/>
    </cofactor>
</comment>
<evidence type="ECO:0000313" key="4">
    <source>
        <dbReference type="EMBL" id="OWZ19401.1"/>
    </source>
</evidence>
<gene>
    <name evidence="4" type="ORF">PHMEG_0006359</name>
</gene>